<organism evidence="2 3">
    <name type="scientific">Potamilus streckersoni</name>
    <dbReference type="NCBI Taxonomy" id="2493646"/>
    <lineage>
        <taxon>Eukaryota</taxon>
        <taxon>Metazoa</taxon>
        <taxon>Spiralia</taxon>
        <taxon>Lophotrochozoa</taxon>
        <taxon>Mollusca</taxon>
        <taxon>Bivalvia</taxon>
        <taxon>Autobranchia</taxon>
        <taxon>Heteroconchia</taxon>
        <taxon>Palaeoheterodonta</taxon>
        <taxon>Unionida</taxon>
        <taxon>Unionoidea</taxon>
        <taxon>Unionidae</taxon>
        <taxon>Ambleminae</taxon>
        <taxon>Lampsilini</taxon>
        <taxon>Potamilus</taxon>
    </lineage>
</organism>
<reference evidence="2" key="3">
    <citation type="submission" date="2023-05" db="EMBL/GenBank/DDBJ databases">
        <authorList>
            <person name="Smith C.H."/>
        </authorList>
    </citation>
    <scope>NUCLEOTIDE SEQUENCE</scope>
    <source>
        <strain evidence="2">CHS0354</strain>
        <tissue evidence="2">Mantle</tissue>
    </source>
</reference>
<reference evidence="2" key="2">
    <citation type="journal article" date="2021" name="Genome Biol. Evol.">
        <title>Developing a high-quality reference genome for a parasitic bivalve with doubly uniparental inheritance (Bivalvia: Unionida).</title>
        <authorList>
            <person name="Smith C.H."/>
        </authorList>
    </citation>
    <scope>NUCLEOTIDE SEQUENCE</scope>
    <source>
        <strain evidence="2">CHS0354</strain>
        <tissue evidence="2">Mantle</tissue>
    </source>
</reference>
<name>A0AAE0W459_9BIVA</name>
<evidence type="ECO:0000256" key="1">
    <source>
        <dbReference type="SAM" id="MobiDB-lite"/>
    </source>
</evidence>
<reference evidence="2" key="1">
    <citation type="journal article" date="2021" name="Genome Biol. Evol.">
        <title>A High-Quality Reference Genome for a Parasitic Bivalve with Doubly Uniparental Inheritance (Bivalvia: Unionida).</title>
        <authorList>
            <person name="Smith C.H."/>
        </authorList>
    </citation>
    <scope>NUCLEOTIDE SEQUENCE</scope>
    <source>
        <strain evidence="2">CHS0354</strain>
    </source>
</reference>
<sequence length="103" mass="11399">MKCSNQIQNSKSPFCSRCVHNFGKDIRYPGTGPKGAGVIVKIHKKRALDECTNWFGINLLSIHSTIFTKVIIKQISDAVDKEKGEGRISEEPSQNSSQAFGVF</sequence>
<gene>
    <name evidence="2" type="ORF">CHS0354_026635</name>
</gene>
<accession>A0AAE0W459</accession>
<evidence type="ECO:0000313" key="2">
    <source>
        <dbReference type="EMBL" id="KAK3600404.1"/>
    </source>
</evidence>
<dbReference type="EMBL" id="JAEAOA010001592">
    <property type="protein sequence ID" value="KAK3600404.1"/>
    <property type="molecule type" value="Genomic_DNA"/>
</dbReference>
<feature type="compositionally biased region" description="Polar residues" evidence="1">
    <location>
        <begin position="91"/>
        <end position="103"/>
    </location>
</feature>
<keyword evidence="3" id="KW-1185">Reference proteome</keyword>
<dbReference type="AlphaFoldDB" id="A0AAE0W459"/>
<comment type="caution">
    <text evidence="2">The sequence shown here is derived from an EMBL/GenBank/DDBJ whole genome shotgun (WGS) entry which is preliminary data.</text>
</comment>
<dbReference type="Proteomes" id="UP001195483">
    <property type="component" value="Unassembled WGS sequence"/>
</dbReference>
<proteinExistence type="predicted"/>
<protein>
    <submittedName>
        <fullName evidence="2">Uncharacterized protein</fullName>
    </submittedName>
</protein>
<evidence type="ECO:0000313" key="3">
    <source>
        <dbReference type="Proteomes" id="UP001195483"/>
    </source>
</evidence>
<feature type="region of interest" description="Disordered" evidence="1">
    <location>
        <begin position="82"/>
        <end position="103"/>
    </location>
</feature>